<feature type="chain" id="PRO_5043797206" evidence="1">
    <location>
        <begin position="30"/>
        <end position="398"/>
    </location>
</feature>
<protein>
    <submittedName>
        <fullName evidence="2">Uncharacterized protein</fullName>
    </submittedName>
</protein>
<reference evidence="2" key="1">
    <citation type="submission" date="2024-06" db="EMBL/GenBank/DDBJ databases">
        <authorList>
            <person name="Liu X."/>
            <person name="Lenzi L."/>
            <person name="Haldenby T S."/>
            <person name="Uol C."/>
        </authorList>
    </citation>
    <scope>NUCLEOTIDE SEQUENCE</scope>
</reference>
<organism evidence="2 3">
    <name type="scientific">Calicophoron daubneyi</name>
    <name type="common">Rumen fluke</name>
    <name type="synonym">Paramphistomum daubneyi</name>
    <dbReference type="NCBI Taxonomy" id="300641"/>
    <lineage>
        <taxon>Eukaryota</taxon>
        <taxon>Metazoa</taxon>
        <taxon>Spiralia</taxon>
        <taxon>Lophotrochozoa</taxon>
        <taxon>Platyhelminthes</taxon>
        <taxon>Trematoda</taxon>
        <taxon>Digenea</taxon>
        <taxon>Plagiorchiida</taxon>
        <taxon>Pronocephalata</taxon>
        <taxon>Paramphistomoidea</taxon>
        <taxon>Paramphistomidae</taxon>
        <taxon>Calicophoron</taxon>
    </lineage>
</organism>
<evidence type="ECO:0000313" key="2">
    <source>
        <dbReference type="EMBL" id="CAL5142388.1"/>
    </source>
</evidence>
<keyword evidence="1" id="KW-0732">Signal</keyword>
<name>A0AAV2TZM1_CALDB</name>
<comment type="caution">
    <text evidence="2">The sequence shown here is derived from an EMBL/GenBank/DDBJ whole genome shotgun (WGS) entry which is preliminary data.</text>
</comment>
<feature type="signal peptide" evidence="1">
    <location>
        <begin position="1"/>
        <end position="29"/>
    </location>
</feature>
<gene>
    <name evidence="2" type="ORF">CDAUBV1_LOCUS17615</name>
</gene>
<dbReference type="AlphaFoldDB" id="A0AAV2TZM1"/>
<evidence type="ECO:0000256" key="1">
    <source>
        <dbReference type="SAM" id="SignalP"/>
    </source>
</evidence>
<sequence length="398" mass="42605">MSGISPQTEMSILLVFILLCLRISYRVTAYSIVQYIGLPPTADGVQPLCLPTIATTLPNVLQTGQVRSGLPPNVATPALNNLQLPASLPLAISQNLGQPQVETTVISDSTTGIENTNAGLPNLNLNAGKSQVDFSEGLMGQPRLDLENPITDPANGGILGGLLPLYSSGMNLLGNMAGSLRAAGPIAAIGNEQILCPEICGLTIPACPCGSGVGATVTTIPSGVCACSTGSHTQAPMKVGTRSSANGVQGASYTVTPTPVTTRSVTTTSPSITMKAVQMSLVPPVPPPVVTTIQSQPKPRYIVLPQIVHCLPPPWMHPCPTLVRESWSRRRNNRCVEGLTFAEFDRPCLECVPPPFPEPVCEPPRGFCFDRSDNDRWRVFRRRPRFRRPRMPPRMFED</sequence>
<proteinExistence type="predicted"/>
<evidence type="ECO:0000313" key="3">
    <source>
        <dbReference type="Proteomes" id="UP001497525"/>
    </source>
</evidence>
<dbReference type="EMBL" id="CAXLJL010001033">
    <property type="protein sequence ID" value="CAL5142388.1"/>
    <property type="molecule type" value="Genomic_DNA"/>
</dbReference>
<accession>A0AAV2TZM1</accession>
<dbReference type="Proteomes" id="UP001497525">
    <property type="component" value="Unassembled WGS sequence"/>
</dbReference>